<feature type="region of interest" description="Disordered" evidence="1">
    <location>
        <begin position="227"/>
        <end position="292"/>
    </location>
</feature>
<feature type="compositionally biased region" description="Basic and acidic residues" evidence="1">
    <location>
        <begin position="325"/>
        <end position="338"/>
    </location>
</feature>
<feature type="chain" id="PRO_5012128761" evidence="3">
    <location>
        <begin position="25"/>
        <end position="496"/>
    </location>
</feature>
<keyword evidence="5" id="KW-1185">Reference proteome</keyword>
<name>A0A250X049_9CHLO</name>
<feature type="transmembrane region" description="Helical" evidence="2">
    <location>
        <begin position="296"/>
        <end position="319"/>
    </location>
</feature>
<organism evidence="4 5">
    <name type="scientific">Chlamydomonas eustigma</name>
    <dbReference type="NCBI Taxonomy" id="1157962"/>
    <lineage>
        <taxon>Eukaryota</taxon>
        <taxon>Viridiplantae</taxon>
        <taxon>Chlorophyta</taxon>
        <taxon>core chlorophytes</taxon>
        <taxon>Chlorophyceae</taxon>
        <taxon>CS clade</taxon>
        <taxon>Chlamydomonadales</taxon>
        <taxon>Chlamydomonadaceae</taxon>
        <taxon>Chlamydomonas</taxon>
    </lineage>
</organism>
<keyword evidence="2" id="KW-0812">Transmembrane</keyword>
<dbReference type="AlphaFoldDB" id="A0A250X049"/>
<reference evidence="4 5" key="1">
    <citation type="submission" date="2017-08" db="EMBL/GenBank/DDBJ databases">
        <title>Acidophilic green algal genome provides insights into adaptation to an acidic environment.</title>
        <authorList>
            <person name="Hirooka S."/>
            <person name="Hirose Y."/>
            <person name="Kanesaki Y."/>
            <person name="Higuchi S."/>
            <person name="Fujiwara T."/>
            <person name="Onuma R."/>
            <person name="Era A."/>
            <person name="Ohbayashi R."/>
            <person name="Uzuka A."/>
            <person name="Nozaki H."/>
            <person name="Yoshikawa H."/>
            <person name="Miyagishima S.Y."/>
        </authorList>
    </citation>
    <scope>NUCLEOTIDE SEQUENCE [LARGE SCALE GENOMIC DNA]</scope>
    <source>
        <strain evidence="4 5">NIES-2499</strain>
    </source>
</reference>
<keyword evidence="2" id="KW-0472">Membrane</keyword>
<evidence type="ECO:0000256" key="1">
    <source>
        <dbReference type="SAM" id="MobiDB-lite"/>
    </source>
</evidence>
<comment type="caution">
    <text evidence="4">The sequence shown here is derived from an EMBL/GenBank/DDBJ whole genome shotgun (WGS) entry which is preliminary data.</text>
</comment>
<evidence type="ECO:0000313" key="4">
    <source>
        <dbReference type="EMBL" id="GAX76262.1"/>
    </source>
</evidence>
<gene>
    <name evidence="4" type="ORF">CEUSTIGMA_g3706.t1</name>
</gene>
<keyword evidence="2" id="KW-1133">Transmembrane helix</keyword>
<protein>
    <submittedName>
        <fullName evidence="4">Uncharacterized protein</fullName>
    </submittedName>
</protein>
<feature type="region of interest" description="Disordered" evidence="1">
    <location>
        <begin position="322"/>
        <end position="344"/>
    </location>
</feature>
<keyword evidence="3" id="KW-0732">Signal</keyword>
<feature type="signal peptide" evidence="3">
    <location>
        <begin position="1"/>
        <end position="24"/>
    </location>
</feature>
<sequence>MMHNRVFLLLNPVLAFLWSAQISAQFPPPTLINYSSCNSSGITVVSATASGYCNNCTTAAASGGYNSTTANACRQCTVNSDADGSSYACLGCLNYGTLMGLPDDWVEACLGCVPRSPSKESACINFCMNKDSVSSGAEVLACANCVASASVGNVAGCLSCMGNSSNVITGQPRNTCFDCVAKGNDGTGCSTCATLSNTSSAQQGTCFNCLTPEPLDNVKCFVSDSSPSSSSLPSPVITPLPPSPKPPLPSPAMPSPPSVTLSSVTVGNVQSRTNSGQSGGDIPSPSRDSSASTTTVITVAVVVSTVCAAAVVAGAVYFVRARQQRSKDAAEETDKTGSSEEAQLPVMREGLPMASCSSIGSLPRPEWSEEDLQAQMQARREQLDHAMTARQKGDCRAAIWHYEKTLDISRAIQEYSPDMYAYGQIAEWHILSHHKALKRPCCALTKQLLPVTICSYTSLGKSQKASEYYDLYVAAVDERSSRPMGGVVGVVAVYVE</sequence>
<proteinExistence type="predicted"/>
<dbReference type="EMBL" id="BEGY01000016">
    <property type="protein sequence ID" value="GAX76262.1"/>
    <property type="molecule type" value="Genomic_DNA"/>
</dbReference>
<feature type="compositionally biased region" description="Pro residues" evidence="1">
    <location>
        <begin position="236"/>
        <end position="257"/>
    </location>
</feature>
<evidence type="ECO:0000256" key="3">
    <source>
        <dbReference type="SAM" id="SignalP"/>
    </source>
</evidence>
<evidence type="ECO:0000313" key="5">
    <source>
        <dbReference type="Proteomes" id="UP000232323"/>
    </source>
</evidence>
<evidence type="ECO:0000256" key="2">
    <source>
        <dbReference type="SAM" id="Phobius"/>
    </source>
</evidence>
<accession>A0A250X049</accession>
<dbReference type="Proteomes" id="UP000232323">
    <property type="component" value="Unassembled WGS sequence"/>
</dbReference>
<feature type="compositionally biased region" description="Polar residues" evidence="1">
    <location>
        <begin position="267"/>
        <end position="276"/>
    </location>
</feature>